<comment type="caution">
    <text evidence="1">The sequence shown here is derived from an EMBL/GenBank/DDBJ whole genome shotgun (WGS) entry which is preliminary data.</text>
</comment>
<organism evidence="1 2">
    <name type="scientific">Melastoma candidum</name>
    <dbReference type="NCBI Taxonomy" id="119954"/>
    <lineage>
        <taxon>Eukaryota</taxon>
        <taxon>Viridiplantae</taxon>
        <taxon>Streptophyta</taxon>
        <taxon>Embryophyta</taxon>
        <taxon>Tracheophyta</taxon>
        <taxon>Spermatophyta</taxon>
        <taxon>Magnoliopsida</taxon>
        <taxon>eudicotyledons</taxon>
        <taxon>Gunneridae</taxon>
        <taxon>Pentapetalae</taxon>
        <taxon>rosids</taxon>
        <taxon>malvids</taxon>
        <taxon>Myrtales</taxon>
        <taxon>Melastomataceae</taxon>
        <taxon>Melastomatoideae</taxon>
        <taxon>Melastomateae</taxon>
        <taxon>Melastoma</taxon>
    </lineage>
</organism>
<reference evidence="2" key="1">
    <citation type="journal article" date="2023" name="Front. Plant Sci.">
        <title>Chromosomal-level genome assembly of Melastoma candidum provides insights into trichome evolution.</title>
        <authorList>
            <person name="Zhong Y."/>
            <person name="Wu W."/>
            <person name="Sun C."/>
            <person name="Zou P."/>
            <person name="Liu Y."/>
            <person name="Dai S."/>
            <person name="Zhou R."/>
        </authorList>
    </citation>
    <scope>NUCLEOTIDE SEQUENCE [LARGE SCALE GENOMIC DNA]</scope>
</reference>
<proteinExistence type="predicted"/>
<sequence length="269" mass="30139">MEEFYRRKMMSMNDTWGDIPLGMEYQSDYAHGFSDQMMIPLGSTSPLQSSFLAQSSHQHLPPSSTEIVSPALLLPNNVNYTASAGLHQLEEVGNEDEPEEELGAVKEMMYRIAAMQPVDFDPSKIRKPKRRNVRISDEPQSVAARHRRERISEKMRILQRLVPGGTKMDTASMLDEAIHYMKFLKRLVRTLQSPSKDQNSGHPLRIPSIPILFGDPSQIPPASTTPAASSSLFSSMELLLPVPQHSINWSSNDGGEANLYFNNEVNGDL</sequence>
<gene>
    <name evidence="1" type="ORF">MLD38_003259</name>
</gene>
<evidence type="ECO:0000313" key="1">
    <source>
        <dbReference type="EMBL" id="KAI4385206.1"/>
    </source>
</evidence>
<evidence type="ECO:0000313" key="2">
    <source>
        <dbReference type="Proteomes" id="UP001057402"/>
    </source>
</evidence>
<accession>A0ACB9S562</accession>
<dbReference type="Proteomes" id="UP001057402">
    <property type="component" value="Chromosome 2"/>
</dbReference>
<name>A0ACB9S562_9MYRT</name>
<dbReference type="EMBL" id="CM042881">
    <property type="protein sequence ID" value="KAI4385206.1"/>
    <property type="molecule type" value="Genomic_DNA"/>
</dbReference>
<keyword evidence="2" id="KW-1185">Reference proteome</keyword>
<protein>
    <submittedName>
        <fullName evidence="1">Uncharacterized protein</fullName>
    </submittedName>
</protein>